<dbReference type="PANTHER" id="PTHR22928:SF3">
    <property type="entry name" value="TELOMERE-ASSOCIATED PROTEIN RIF1"/>
    <property type="match status" value="1"/>
</dbReference>
<sequence length="2530" mass="276605">MMATAGPLSSSSLLPLLESLEDSAAGQPEHTDAYLTIANRLSGEEGRQFLPAVEKHFSRLGQTILKHITSPNAELSQAALQALGFCVYHGHVVSGIPDLASEILLALCSLVLKSTDKNTCTRALWVISKQSFPPEIVAKKVPSILSTLENVWTREDIQSVVMEHEALNVVIRLLEQVPPQMGDGAVRWAKLVIPLVVHSASKVRLRAAAAMEMGMPLLLEKQMEVAAVIEPIMSTKLIPELQKLFMSKNEANVLKLWPLFVRLLGKLLHRGGPFINSLLHLEELGFRSSSPNIKKIAFIAWKSLIDNFALNPDILSSAKRMKLLMQPLSSIHVRTEALLLTKLEVWWYLVVRLGPNLAPNFEQVSVPLLQCTIGSDSSTIPGTPARGANQNGAVVTATPKTGSAGFNSPVATPRMSLNSSIQAAQTFPSIQLLGLEMLLHYFLGPEVVSMAAKNKLLLSLEPLTHPFLSGISSFTKHAAVLISTVRDGFIAVGKEAPDSLLALIWKSLVGFVNSTIESVGSKKDRQGCEVLTLTLQALQSIVSSEALPADRVLVLFEMTVKGIPQRVLGSASYQVGKMDVLNGTPALFLILLFYNSSMLSAYVEDERFFQCLHTLVGCGLSGPTSPLAFGEAVLGAIRRSAVSLDNKEQLWRMWSVMVSPLIETITQSNEVNQGDALEHNFNAVHSALMLPVTHLLPGTPLQQGTQKSMLITWSKLYKVFARCSALVVTAEENVCCEELCVKMAAVVDKEALMIPATLDAVVSILQVMVECVDFSPYTPQFQKKMKSPHTPLNWIRKKNKALGNLSAYQSLLLQCLDVFLAAESPEASSEATGLALVSILSTLFTNLALPTAVQEAQTSLTQPLTLFYKQAASEPPIFSSQLVAKLEKLLGEVLGCLQTRSTLVYDDELLAVVSPLLCVLFPHKNKQLRTSVTQFWNNTFANSVSLNYPDELRPILSQVKQKTPIILPGFEAVSVPDELSGQYSSESSQLETKLSGVLVSSVGKRDSLLGRAAELKDRSSKSTPKPVSTKLDFGSPLPPRREVLEEEASIDFVFIPPETKERVLTEHQKEVKRTKRVDIPAMYNNLDASLDTTVFTQYTQSQEDSLDKLPTEQAHGVEKEASGKGNQEDMEVEGEPEILSKETQDYASPKAADNVASDPEKQEGQQGEIIPESADVSMEDDVSNDVKAEDLDKESKESTSPNISSSSDLISGTPQKPSSRRQSFITLEKYSEGKPASPSNVSTFTGPHTKASSSQEHTDNTKASSQTTTDTDSQVAQASETGATFTECCDLVSPDSSKQAKVVPEVKGETKLAEGLSSERIEDEDDVIPDTQTDVEGKNQTKKSSTSEEIKSYSQGDEPEDTLEDSQCSPSQSSLGEPRRSGRQRVRPLLPGEDPEEREEKYNQQKKRRSGEEHKSEGKDRQVQGRPNTRSKQAAEEESGRLRTRSRSSGQMISPGKAQRKSRGYSNSQDLLGKDERKRRSTREDQISQTDSQTDTQSDNDSQSQSRRGRRSRSAMEAQEESRPKQSVPPEKEKEESSQTGLEGTTESQSDNKLQVKAGRRSNKVLCNSQELDLVEPTKKEELEPNQSDSQIATPSSQTDSQSQVRSSRRSKLVTESEGLIKDKHKRRDGADEELSQDDSQVSTPSASDSLSQNRLRRRSKAASGAEESEDKNETKDSLGRQDKSDSQAALPAVSQKEGRPVTRGRRSKIEEEQSQSQSNNSPSLTPVSSQSLNIEGSTESSQSRSRYSRRRSSQALLAGVEASESDSSDNKDDGPLPKRRGPRAKVSLSSPLSLGSGEIKVNEDTANNDSQSYQKADVQSTPTSTPTSTPLETKNLEEPEDSPKNKDMQDSKLPHNIKEQNKDEIAIEVELDELLAMEPIGQVKAEIGSTQPSPSKCYQQLNNKTLIGSPRKIVRGQRDSLAEVSIDQTSSQENDTRDSQATESLDSVRLSAEQFQEKLPSDLPVQSADGNSITDNSVSMEPVNLSPVASSADTLNSSGGTTDKLSLQVSESSEEKGVEVTQPVDVVTEKQKEDADSDHPETPNAPMEGKLEDNNSTAVEENQLESQSALDEVPEKEKSSSVETEKLESQESKAIVHQCEVQRDGNDTAPEQKGEEKDNAQEMLCEVEEQPQIDNNQTSVADKDSDVPLTDVCDTSVSSETISKDVCQDSPAKQKDLEAMIGPDVGQSPIGGRTRGTWSPSASPSTSILKKGQKRPLEEETPSPLVKSRRVSFADPIQHQELADDIDRRSPVIRTSSPKRSKTASGIPQPKYVTTPTKGLLILSPRNLRSPGSKSSKKCLISEMSQEPRPIPKDCVYPALVGCSTPVEAVLPQISSNMWPRGFGQLVRARNIKTVGDLSALTPGEIKTLPIRSPKISNVKKALKTYHEQQRKGRGGADELKSFDEMEKMTSEVEENNAPQNQDEEDKLQGEPLATELVDEPVPVDQRPDQDGSVSQACDGQPGERRPEGQPNPEGLLSQMEALSSRVTPLELNRCSPQQLLQLHDHLGGMMRSVVVELQTRLCQTDNKP</sequence>
<evidence type="ECO:0000259" key="8">
    <source>
        <dbReference type="Pfam" id="PF12231"/>
    </source>
</evidence>
<feature type="compositionally biased region" description="Low complexity" evidence="7">
    <location>
        <begin position="1198"/>
        <end position="1211"/>
    </location>
</feature>
<feature type="domain" description="Telomere-associated protein Rif1 N-terminal" evidence="8">
    <location>
        <begin position="28"/>
        <end position="364"/>
    </location>
</feature>
<feature type="compositionally biased region" description="Basic and acidic residues" evidence="7">
    <location>
        <begin position="2074"/>
        <end position="2092"/>
    </location>
</feature>
<evidence type="ECO:0000256" key="1">
    <source>
        <dbReference type="ARBA" id="ARBA00004123"/>
    </source>
</evidence>
<feature type="compositionally biased region" description="Polar residues" evidence="7">
    <location>
        <begin position="1212"/>
        <end position="1225"/>
    </location>
</feature>
<dbReference type="GeneTree" id="ENSGT00390000012204"/>
<feature type="compositionally biased region" description="Basic and acidic residues" evidence="7">
    <location>
        <begin position="1613"/>
        <end position="1622"/>
    </location>
</feature>
<feature type="compositionally biased region" description="Polar residues" evidence="7">
    <location>
        <begin position="1805"/>
        <end position="1820"/>
    </location>
</feature>
<dbReference type="Ensembl" id="ENSMMDT00005045134.1">
    <property type="protein sequence ID" value="ENSMMDP00005044251.1"/>
    <property type="gene ID" value="ENSMMDG00005019828.1"/>
</dbReference>
<dbReference type="InParanoid" id="A0A668AH10"/>
<feature type="compositionally biased region" description="Basic and acidic residues" evidence="7">
    <location>
        <begin position="1410"/>
        <end position="1423"/>
    </location>
</feature>
<comment type="subcellular location">
    <subcellularLocation>
        <location evidence="2">Chromosome</location>
        <location evidence="2">Telomere</location>
    </subcellularLocation>
    <subcellularLocation>
        <location evidence="1">Nucleus</location>
    </subcellularLocation>
</comment>
<keyword evidence="3" id="KW-0158">Chromosome</keyword>
<dbReference type="InterPro" id="IPR016024">
    <property type="entry name" value="ARM-type_fold"/>
</dbReference>
<dbReference type="InterPro" id="IPR022031">
    <property type="entry name" value="Rif1_N"/>
</dbReference>
<feature type="compositionally biased region" description="Low complexity" evidence="7">
    <location>
        <begin position="1596"/>
        <end position="1606"/>
    </location>
</feature>
<dbReference type="CDD" id="cd14267">
    <property type="entry name" value="Rif1_CTD_C-II_like"/>
    <property type="match status" value="1"/>
</dbReference>
<evidence type="ECO:0000313" key="10">
    <source>
        <dbReference type="Proteomes" id="UP000472263"/>
    </source>
</evidence>
<feature type="compositionally biased region" description="Basic and acidic residues" evidence="7">
    <location>
        <begin position="1011"/>
        <end position="1020"/>
    </location>
</feature>
<evidence type="ECO:0000256" key="7">
    <source>
        <dbReference type="SAM" id="MobiDB-lite"/>
    </source>
</evidence>
<feature type="compositionally biased region" description="Basic and acidic residues" evidence="7">
    <location>
        <begin position="2163"/>
        <end position="2179"/>
    </location>
</feature>
<dbReference type="Gene3D" id="1.25.10.10">
    <property type="entry name" value="Leucine-rich Repeat Variant"/>
    <property type="match status" value="1"/>
</dbReference>
<feature type="compositionally biased region" description="Basic and acidic residues" evidence="7">
    <location>
        <begin position="2242"/>
        <end position="2251"/>
    </location>
</feature>
<feature type="region of interest" description="Disordered" evidence="7">
    <location>
        <begin position="1011"/>
        <end position="1034"/>
    </location>
</feature>
<feature type="region of interest" description="Disordered" evidence="7">
    <location>
        <begin position="2408"/>
        <end position="2477"/>
    </location>
</feature>
<organism evidence="9 10">
    <name type="scientific">Myripristis murdjan</name>
    <name type="common">pinecone soldierfish</name>
    <dbReference type="NCBI Taxonomy" id="586833"/>
    <lineage>
        <taxon>Eukaryota</taxon>
        <taxon>Metazoa</taxon>
        <taxon>Chordata</taxon>
        <taxon>Craniata</taxon>
        <taxon>Vertebrata</taxon>
        <taxon>Euteleostomi</taxon>
        <taxon>Actinopterygii</taxon>
        <taxon>Neopterygii</taxon>
        <taxon>Teleostei</taxon>
        <taxon>Neoteleostei</taxon>
        <taxon>Acanthomorphata</taxon>
        <taxon>Holocentriformes</taxon>
        <taxon>Holocentridae</taxon>
        <taxon>Myripristis</taxon>
    </lineage>
</organism>
<feature type="compositionally biased region" description="Low complexity" evidence="7">
    <location>
        <begin position="1487"/>
        <end position="1506"/>
    </location>
</feature>
<keyword evidence="6" id="KW-0131">Cell cycle</keyword>
<evidence type="ECO:0000256" key="6">
    <source>
        <dbReference type="ARBA" id="ARBA00023306"/>
    </source>
</evidence>
<feature type="compositionally biased region" description="Basic and acidic residues" evidence="7">
    <location>
        <begin position="1184"/>
        <end position="1197"/>
    </location>
</feature>
<dbReference type="GO" id="GO:0005634">
    <property type="term" value="C:nucleus"/>
    <property type="evidence" value="ECO:0007669"/>
    <property type="project" value="UniProtKB-SubCell"/>
</dbReference>
<feature type="compositionally biased region" description="Polar residues" evidence="7">
    <location>
        <begin position="2055"/>
        <end position="2070"/>
    </location>
</feature>
<evidence type="ECO:0000256" key="2">
    <source>
        <dbReference type="ARBA" id="ARBA00004574"/>
    </source>
</evidence>
<feature type="compositionally biased region" description="Polar residues" evidence="7">
    <location>
        <begin position="1540"/>
        <end position="1553"/>
    </location>
</feature>
<dbReference type="Proteomes" id="UP000472263">
    <property type="component" value="Chromosome 21"/>
</dbReference>
<proteinExistence type="predicted"/>
<accession>A0A668AH10</accession>
<dbReference type="GO" id="GO:0000723">
    <property type="term" value="P:telomere maintenance"/>
    <property type="evidence" value="ECO:0007669"/>
    <property type="project" value="TreeGrafter"/>
</dbReference>
<protein>
    <submittedName>
        <fullName evidence="9">Replication timing regulatory factor 1</fullName>
    </submittedName>
</protein>
<keyword evidence="10" id="KW-1185">Reference proteome</keyword>
<feature type="compositionally biased region" description="Polar residues" evidence="7">
    <location>
        <begin position="2197"/>
        <end position="2209"/>
    </location>
</feature>
<feature type="region of interest" description="Disordered" evidence="7">
    <location>
        <begin position="1904"/>
        <end position="2272"/>
    </location>
</feature>
<feature type="compositionally biased region" description="Low complexity" evidence="7">
    <location>
        <begin position="1263"/>
        <end position="1278"/>
    </location>
</feature>
<feature type="compositionally biased region" description="Polar residues" evidence="7">
    <location>
        <begin position="1638"/>
        <end position="1654"/>
    </location>
</feature>
<feature type="region of interest" description="Disordered" evidence="7">
    <location>
        <begin position="1101"/>
        <end position="1862"/>
    </location>
</feature>
<feature type="compositionally biased region" description="Low complexity" evidence="7">
    <location>
        <begin position="1821"/>
        <end position="1831"/>
    </location>
</feature>
<feature type="compositionally biased region" description="Polar residues" evidence="7">
    <location>
        <begin position="1969"/>
        <end position="1980"/>
    </location>
</feature>
<feature type="compositionally biased region" description="Polar residues" evidence="7">
    <location>
        <begin position="1237"/>
        <end position="1255"/>
    </location>
</feature>
<feature type="compositionally biased region" description="Basic and acidic residues" evidence="7">
    <location>
        <begin position="2028"/>
        <end position="2042"/>
    </location>
</feature>
<feature type="compositionally biased region" description="Low complexity" evidence="7">
    <location>
        <begin position="1021"/>
        <end position="1030"/>
    </location>
</feature>
<feature type="compositionally biased region" description="Low complexity" evidence="7">
    <location>
        <begin position="1788"/>
        <end position="1798"/>
    </location>
</feature>
<keyword evidence="5" id="KW-0539">Nucleus</keyword>
<dbReference type="GO" id="GO:0140445">
    <property type="term" value="C:chromosome, telomeric repeat region"/>
    <property type="evidence" value="ECO:0007669"/>
    <property type="project" value="TreeGrafter"/>
</dbReference>
<evidence type="ECO:0000256" key="4">
    <source>
        <dbReference type="ARBA" id="ARBA00022895"/>
    </source>
</evidence>
<feature type="compositionally biased region" description="Basic and acidic residues" evidence="7">
    <location>
        <begin position="1835"/>
        <end position="1862"/>
    </location>
</feature>
<feature type="compositionally biased region" description="Basic and acidic residues" evidence="7">
    <location>
        <begin position="2101"/>
        <end position="2121"/>
    </location>
</feature>
<evidence type="ECO:0000256" key="5">
    <source>
        <dbReference type="ARBA" id="ARBA00023242"/>
    </source>
</evidence>
<feature type="compositionally biased region" description="Basic and acidic residues" evidence="7">
    <location>
        <begin position="1304"/>
        <end position="1320"/>
    </location>
</feature>
<feature type="compositionally biased region" description="Basic and acidic residues" evidence="7">
    <location>
        <begin position="1520"/>
        <end position="1537"/>
    </location>
</feature>
<reference evidence="9" key="3">
    <citation type="submission" date="2025-09" db="UniProtKB">
        <authorList>
            <consortium name="Ensembl"/>
        </authorList>
    </citation>
    <scope>IDENTIFICATION</scope>
</reference>
<evidence type="ECO:0000256" key="3">
    <source>
        <dbReference type="ARBA" id="ARBA00022454"/>
    </source>
</evidence>
<dbReference type="Pfam" id="PF12231">
    <property type="entry name" value="Rif1_N"/>
    <property type="match status" value="1"/>
</dbReference>
<reference evidence="9" key="1">
    <citation type="submission" date="2019-06" db="EMBL/GenBank/DDBJ databases">
        <authorList>
            <consortium name="Wellcome Sanger Institute Data Sharing"/>
        </authorList>
    </citation>
    <scope>NUCLEOTIDE SEQUENCE [LARGE SCALE GENOMIC DNA]</scope>
</reference>
<feature type="compositionally biased region" description="Polar residues" evidence="7">
    <location>
        <begin position="1720"/>
        <end position="1740"/>
    </location>
</feature>
<evidence type="ECO:0000313" key="9">
    <source>
        <dbReference type="Ensembl" id="ENSMMDP00005044251.1"/>
    </source>
</evidence>
<dbReference type="PANTHER" id="PTHR22928">
    <property type="entry name" value="TELOMERE-ASSOCIATED PROTEIN RIF1"/>
    <property type="match status" value="1"/>
</dbReference>
<reference evidence="9" key="2">
    <citation type="submission" date="2025-08" db="UniProtKB">
        <authorList>
            <consortium name="Ensembl"/>
        </authorList>
    </citation>
    <scope>IDENTIFICATION</scope>
</reference>
<gene>
    <name evidence="9" type="primary">RIF1</name>
    <name evidence="9" type="synonym">rif1</name>
</gene>
<dbReference type="InterPro" id="IPR011989">
    <property type="entry name" value="ARM-like"/>
</dbReference>
<feature type="compositionally biased region" description="Basic and acidic residues" evidence="7">
    <location>
        <begin position="1672"/>
        <end position="1686"/>
    </location>
</feature>
<feature type="compositionally biased region" description="Basic and acidic residues" evidence="7">
    <location>
        <begin position="1105"/>
        <end position="1122"/>
    </location>
</feature>
<feature type="compositionally biased region" description="Polar residues" evidence="7">
    <location>
        <begin position="1585"/>
        <end position="1595"/>
    </location>
</feature>
<feature type="compositionally biased region" description="Polar residues" evidence="7">
    <location>
        <begin position="1988"/>
        <end position="2010"/>
    </location>
</feature>
<feature type="compositionally biased region" description="Basic and acidic residues" evidence="7">
    <location>
        <begin position="1335"/>
        <end position="1351"/>
    </location>
</feature>
<name>A0A668AH10_9TELE</name>
<dbReference type="SUPFAM" id="SSF48371">
    <property type="entry name" value="ARM repeat"/>
    <property type="match status" value="1"/>
</dbReference>
<feature type="compositionally biased region" description="Basic and acidic residues" evidence="7">
    <location>
        <begin position="1472"/>
        <end position="1486"/>
    </location>
</feature>
<feature type="compositionally biased region" description="Polar residues" evidence="7">
    <location>
        <begin position="1365"/>
        <end position="1375"/>
    </location>
</feature>
<keyword evidence="4" id="KW-0779">Telomere</keyword>